<dbReference type="InterPro" id="IPR052356">
    <property type="entry name" value="Thiol_S-MT"/>
</dbReference>
<dbReference type="CDD" id="cd02440">
    <property type="entry name" value="AdoMet_MTases"/>
    <property type="match status" value="1"/>
</dbReference>
<accession>A0AAV9IX80</accession>
<protein>
    <recommendedName>
        <fullName evidence="1">Methyltransferase type 11 domain-containing protein</fullName>
    </recommendedName>
</protein>
<proteinExistence type="predicted"/>
<evidence type="ECO:0000313" key="3">
    <source>
        <dbReference type="Proteomes" id="UP001301350"/>
    </source>
</evidence>
<dbReference type="AlphaFoldDB" id="A0AAV9IX80"/>
<evidence type="ECO:0000313" key="2">
    <source>
        <dbReference type="EMBL" id="KAK4536879.1"/>
    </source>
</evidence>
<dbReference type="Proteomes" id="UP001301350">
    <property type="component" value="Unassembled WGS sequence"/>
</dbReference>
<organism evidence="2 3">
    <name type="scientific">Cyanidium caldarium</name>
    <name type="common">Red alga</name>
    <dbReference type="NCBI Taxonomy" id="2771"/>
    <lineage>
        <taxon>Eukaryota</taxon>
        <taxon>Rhodophyta</taxon>
        <taxon>Bangiophyceae</taxon>
        <taxon>Cyanidiales</taxon>
        <taxon>Cyanidiaceae</taxon>
        <taxon>Cyanidium</taxon>
    </lineage>
</organism>
<dbReference type="PANTHER" id="PTHR45036:SF1">
    <property type="entry name" value="METHYLTRANSFERASE LIKE 7A"/>
    <property type="match status" value="1"/>
</dbReference>
<keyword evidence="3" id="KW-1185">Reference proteome</keyword>
<feature type="domain" description="Methyltransferase type 11" evidence="1">
    <location>
        <begin position="50"/>
        <end position="145"/>
    </location>
</feature>
<dbReference type="PANTHER" id="PTHR45036">
    <property type="entry name" value="METHYLTRANSFERASE LIKE 7B"/>
    <property type="match status" value="1"/>
</dbReference>
<comment type="caution">
    <text evidence="2">The sequence shown here is derived from an EMBL/GenBank/DDBJ whole genome shotgun (WGS) entry which is preliminary data.</text>
</comment>
<evidence type="ECO:0000259" key="1">
    <source>
        <dbReference type="Pfam" id="PF08241"/>
    </source>
</evidence>
<name>A0AAV9IX80_CYACA</name>
<dbReference type="Gene3D" id="3.40.50.150">
    <property type="entry name" value="Vaccinia Virus protein VP39"/>
    <property type="match status" value="1"/>
</dbReference>
<dbReference type="Pfam" id="PF08241">
    <property type="entry name" value="Methyltransf_11"/>
    <property type="match status" value="1"/>
</dbReference>
<dbReference type="EMBL" id="JANCYW010000010">
    <property type="protein sequence ID" value="KAK4536879.1"/>
    <property type="molecule type" value="Genomic_DNA"/>
</dbReference>
<sequence>MGQRFSQWYDEALFDRCMDRVETAHMSELRQRLLADVGVDDRLGSALEVLEIGMGSGLNLPHYPSEMRTLHTLTLAPAPSPLAQQKADARGLVLVHHQGDGHVLPFGDDRFDCVVATLILCTVPSQEEFMAEVHRVLRPGGQYIFLDHAWEAEHQQSLPSRLLTPLHRVVARGCKLDRVWTLEPFLKAGFAADAIQVQSDAIPGFSWMVGRNFYGRAVKAKREQVVADTEHTP</sequence>
<dbReference type="InterPro" id="IPR013216">
    <property type="entry name" value="Methyltransf_11"/>
</dbReference>
<dbReference type="InterPro" id="IPR029063">
    <property type="entry name" value="SAM-dependent_MTases_sf"/>
</dbReference>
<gene>
    <name evidence="2" type="ORF">CDCA_CDCA10G2904</name>
</gene>
<reference evidence="2 3" key="1">
    <citation type="submission" date="2022-07" db="EMBL/GenBank/DDBJ databases">
        <title>Genome-wide signatures of adaptation to extreme environments.</title>
        <authorList>
            <person name="Cho C.H."/>
            <person name="Yoon H.S."/>
        </authorList>
    </citation>
    <scope>NUCLEOTIDE SEQUENCE [LARGE SCALE GENOMIC DNA]</scope>
    <source>
        <strain evidence="2 3">DBV 063 E5</strain>
    </source>
</reference>
<dbReference type="GO" id="GO:0008757">
    <property type="term" value="F:S-adenosylmethionine-dependent methyltransferase activity"/>
    <property type="evidence" value="ECO:0007669"/>
    <property type="project" value="InterPro"/>
</dbReference>
<dbReference type="SUPFAM" id="SSF53335">
    <property type="entry name" value="S-adenosyl-L-methionine-dependent methyltransferases"/>
    <property type="match status" value="1"/>
</dbReference>